<dbReference type="STRING" id="1563681.BFP71_00745"/>
<keyword evidence="2" id="KW-1185">Reference proteome</keyword>
<dbReference type="AlphaFoldDB" id="A0A1E5T4D0"/>
<evidence type="ECO:0000313" key="2">
    <source>
        <dbReference type="Proteomes" id="UP000095552"/>
    </source>
</evidence>
<dbReference type="OrthoDB" id="983056at2"/>
<dbReference type="RefSeq" id="WP_069833547.1">
    <property type="nucleotide sequence ID" value="NZ_MDGQ01000003.1"/>
</dbReference>
<gene>
    <name evidence="1" type="ORF">BFP71_00745</name>
</gene>
<sequence length="130" mass="14837">MILYLYLQIKPIDQINFTSPLGTWIKDNFKDLLIAELDNHSESYLTSQALPLIPKADKIVLHIEASDKEELGSLKVLFEGLRKSKTSIDCIIHGKHTLLDKLLKMLAAKPKPYTNSERAKQLVEEILEDH</sequence>
<proteinExistence type="predicted"/>
<dbReference type="EMBL" id="MDGQ01000003">
    <property type="protein sequence ID" value="OEK06235.1"/>
    <property type="molecule type" value="Genomic_DNA"/>
</dbReference>
<organism evidence="1 2">
    <name type="scientific">Roseivirga misakiensis</name>
    <dbReference type="NCBI Taxonomy" id="1563681"/>
    <lineage>
        <taxon>Bacteria</taxon>
        <taxon>Pseudomonadati</taxon>
        <taxon>Bacteroidota</taxon>
        <taxon>Cytophagia</taxon>
        <taxon>Cytophagales</taxon>
        <taxon>Roseivirgaceae</taxon>
        <taxon>Roseivirga</taxon>
    </lineage>
</organism>
<comment type="caution">
    <text evidence="1">The sequence shown here is derived from an EMBL/GenBank/DDBJ whole genome shotgun (WGS) entry which is preliminary data.</text>
</comment>
<protein>
    <submittedName>
        <fullName evidence="1">Uncharacterized protein</fullName>
    </submittedName>
</protein>
<evidence type="ECO:0000313" key="1">
    <source>
        <dbReference type="EMBL" id="OEK06235.1"/>
    </source>
</evidence>
<accession>A0A1E5T4D0</accession>
<dbReference type="Proteomes" id="UP000095552">
    <property type="component" value="Unassembled WGS sequence"/>
</dbReference>
<reference evidence="1 2" key="1">
    <citation type="submission" date="2016-08" db="EMBL/GenBank/DDBJ databases">
        <title>Draft genome of Fabibacter sp. strain SK-8.</title>
        <authorList>
            <person name="Wong S.-K."/>
            <person name="Hamasaki K."/>
            <person name="Yoshizawa S."/>
        </authorList>
    </citation>
    <scope>NUCLEOTIDE SEQUENCE [LARGE SCALE GENOMIC DNA]</scope>
    <source>
        <strain evidence="1 2">SK-8</strain>
    </source>
</reference>
<name>A0A1E5T4D0_9BACT</name>